<dbReference type="AlphaFoldDB" id="A0AAU7M1X8"/>
<organism evidence="3">
    <name type="scientific">Micromonospora sp. CCTCC AA 2012012</name>
    <dbReference type="NCBI Taxonomy" id="3111921"/>
    <lineage>
        <taxon>Bacteria</taxon>
        <taxon>Bacillati</taxon>
        <taxon>Actinomycetota</taxon>
        <taxon>Actinomycetes</taxon>
        <taxon>Micromonosporales</taxon>
        <taxon>Micromonosporaceae</taxon>
        <taxon>Micromonospora</taxon>
    </lineage>
</organism>
<protein>
    <recommendedName>
        <fullName evidence="5">Glycosyl hydrolase family 98 putative carbohydrate-binding module domain-containing protein</fullName>
    </recommendedName>
</protein>
<accession>A0AAU7M1X8</accession>
<keyword evidence="2" id="KW-0812">Transmembrane</keyword>
<reference evidence="3" key="1">
    <citation type="submission" date="2024-01" db="EMBL/GenBank/DDBJ databases">
        <title>The genome sequence of Micromonospora mangrovi CCTCC AA 2012012.</title>
        <authorList>
            <person name="Gao J."/>
        </authorList>
    </citation>
    <scope>NUCLEOTIDE SEQUENCE</scope>
    <source>
        <strain evidence="3">CCTCC AA 2012012</strain>
    </source>
</reference>
<evidence type="ECO:0000313" key="3">
    <source>
        <dbReference type="EMBL" id="XBP91488.1"/>
    </source>
</evidence>
<feature type="region of interest" description="Disordered" evidence="1">
    <location>
        <begin position="93"/>
        <end position="114"/>
    </location>
</feature>
<evidence type="ECO:0000313" key="4">
    <source>
        <dbReference type="EMBL" id="XCH72186.1"/>
    </source>
</evidence>
<feature type="transmembrane region" description="Helical" evidence="2">
    <location>
        <begin position="34"/>
        <end position="53"/>
    </location>
</feature>
<gene>
    <name evidence="4" type="ORF">ABUL08_17745</name>
    <name evidence="3" type="ORF">VK199_17680</name>
</gene>
<dbReference type="RefSeq" id="WP_350931028.1">
    <property type="nucleotide sequence ID" value="NZ_CP157762.1"/>
</dbReference>
<reference evidence="4" key="2">
    <citation type="submission" date="2024-06" db="EMBL/GenBank/DDBJ databases">
        <title>Micromonospora mangrovi CCTCC AA 2012012 genome sequences.</title>
        <authorList>
            <person name="Gao J."/>
        </authorList>
    </citation>
    <scope>NUCLEOTIDE SEQUENCE</scope>
    <source>
        <strain evidence="4">CCTCC AA 2012012</strain>
    </source>
</reference>
<feature type="compositionally biased region" description="Basic and acidic residues" evidence="1">
    <location>
        <begin position="159"/>
        <end position="169"/>
    </location>
</feature>
<evidence type="ECO:0000256" key="1">
    <source>
        <dbReference type="SAM" id="MobiDB-lite"/>
    </source>
</evidence>
<keyword evidence="2" id="KW-1133">Transmembrane helix</keyword>
<dbReference type="EMBL" id="CP157762">
    <property type="protein sequence ID" value="XBP91488.1"/>
    <property type="molecule type" value="Genomic_DNA"/>
</dbReference>
<evidence type="ECO:0000256" key="2">
    <source>
        <dbReference type="SAM" id="Phobius"/>
    </source>
</evidence>
<keyword evidence="2" id="KW-0472">Membrane</keyword>
<feature type="region of interest" description="Disordered" evidence="1">
    <location>
        <begin position="1"/>
        <end position="20"/>
    </location>
</feature>
<evidence type="ECO:0008006" key="5">
    <source>
        <dbReference type="Google" id="ProtNLM"/>
    </source>
</evidence>
<proteinExistence type="predicted"/>
<feature type="region of interest" description="Disordered" evidence="1">
    <location>
        <begin position="151"/>
        <end position="175"/>
    </location>
</feature>
<name>A0AAU7M1X8_9ACTN</name>
<sequence length="294" mass="30501">MAEQDRGGIDGPAPNGPTRSTLRRLARARQRRKLAVEALIAVVALTAMVAYLGTEEHAAPREESAVLPGPPSTVGLPSLRPGVAVPPGDGLVTPGLHPRERPPSPTAAPSTPTVEPLLTVTRADIPALVDLTAVGAVDWVHWGLLGAATPVRKRGGSGEIRDEGGRGARESFSSNPEAYAWRDGAPVGSASGTTAGVQTCGKGNGFALSVTADGAARTLRLYAGLWAARARLDVRLSDGGPTSSVRLEDPHTQHTAEFTVRFRAPKGAKLLVSWTVEESFGDCGIVGLQAAALR</sequence>
<dbReference type="EMBL" id="CP159342">
    <property type="protein sequence ID" value="XCH72186.1"/>
    <property type="molecule type" value="Genomic_DNA"/>
</dbReference>